<dbReference type="OrthoDB" id="418672at2759"/>
<sequence>MLQRDLPRDKQRQLMDTKTALSRNSRHGHDMSSGYAHEPLQLNEEEVRKVKYLQACIDARPVKKDCVRAYHTTTYRAAATMLAEGCRPSTSYNWVAGRGNEERYFCVTLLSPVAFGFPQGEWKRRMLLNNFGKEAGGDDGSPKSCKSCKSSRSNNSDWVREQRAQVCLVVDVPVPPLRDARTALEQHNNESIRSSLGVLGLRNPKP</sequence>
<proteinExistence type="predicted"/>
<feature type="region of interest" description="Disordered" evidence="1">
    <location>
        <begin position="133"/>
        <end position="153"/>
    </location>
</feature>
<evidence type="ECO:0000313" key="2">
    <source>
        <dbReference type="EMBL" id="CAE7243411.1"/>
    </source>
</evidence>
<accession>A0A812LNU3</accession>
<reference evidence="2" key="1">
    <citation type="submission" date="2021-02" db="EMBL/GenBank/DDBJ databases">
        <authorList>
            <person name="Dougan E. K."/>
            <person name="Rhodes N."/>
            <person name="Thang M."/>
            <person name="Chan C."/>
        </authorList>
    </citation>
    <scope>NUCLEOTIDE SEQUENCE</scope>
</reference>
<evidence type="ECO:0000313" key="3">
    <source>
        <dbReference type="Proteomes" id="UP000604046"/>
    </source>
</evidence>
<dbReference type="AlphaFoldDB" id="A0A812LNU3"/>
<evidence type="ECO:0000256" key="1">
    <source>
        <dbReference type="SAM" id="MobiDB-lite"/>
    </source>
</evidence>
<organism evidence="2 3">
    <name type="scientific">Symbiodinium natans</name>
    <dbReference type="NCBI Taxonomy" id="878477"/>
    <lineage>
        <taxon>Eukaryota</taxon>
        <taxon>Sar</taxon>
        <taxon>Alveolata</taxon>
        <taxon>Dinophyceae</taxon>
        <taxon>Suessiales</taxon>
        <taxon>Symbiodiniaceae</taxon>
        <taxon>Symbiodinium</taxon>
    </lineage>
</organism>
<dbReference type="EMBL" id="CAJNDS010001001">
    <property type="protein sequence ID" value="CAE7243411.1"/>
    <property type="molecule type" value="Genomic_DNA"/>
</dbReference>
<dbReference type="Proteomes" id="UP000604046">
    <property type="component" value="Unassembled WGS sequence"/>
</dbReference>
<protein>
    <submittedName>
        <fullName evidence="2">Uncharacterized protein</fullName>
    </submittedName>
</protein>
<feature type="compositionally biased region" description="Low complexity" evidence="1">
    <location>
        <begin position="142"/>
        <end position="153"/>
    </location>
</feature>
<name>A0A812LNU3_9DINO</name>
<comment type="caution">
    <text evidence="2">The sequence shown here is derived from an EMBL/GenBank/DDBJ whole genome shotgun (WGS) entry which is preliminary data.</text>
</comment>
<gene>
    <name evidence="2" type="ORF">SNAT2548_LOCUS11280</name>
</gene>
<keyword evidence="3" id="KW-1185">Reference proteome</keyword>